<organism evidence="1 2">
    <name type="scientific">Sporosarcina newyorkensis 2681</name>
    <dbReference type="NCBI Taxonomy" id="1027292"/>
    <lineage>
        <taxon>Bacteria</taxon>
        <taxon>Bacillati</taxon>
        <taxon>Bacillota</taxon>
        <taxon>Bacilli</taxon>
        <taxon>Bacillales</taxon>
        <taxon>Caryophanaceae</taxon>
        <taxon>Sporosarcina</taxon>
    </lineage>
</organism>
<dbReference type="AlphaFoldDB" id="F9DRB7"/>
<comment type="caution">
    <text evidence="1">The sequence shown here is derived from an EMBL/GenBank/DDBJ whole genome shotgun (WGS) entry which is preliminary data.</text>
</comment>
<evidence type="ECO:0000313" key="1">
    <source>
        <dbReference type="EMBL" id="EGQ26660.1"/>
    </source>
</evidence>
<name>F9DRB7_9BACL</name>
<dbReference type="EMBL" id="AFPZ01000036">
    <property type="protein sequence ID" value="EGQ26660.1"/>
    <property type="molecule type" value="Genomic_DNA"/>
</dbReference>
<protein>
    <submittedName>
        <fullName evidence="1">Uncharacterized protein</fullName>
    </submittedName>
</protein>
<dbReference type="HOGENOM" id="CLU_2939483_0_0_9"/>
<accession>F9DRB7</accession>
<gene>
    <name evidence="1" type="ORF">HMPREF9372_1347</name>
</gene>
<evidence type="ECO:0000313" key="2">
    <source>
        <dbReference type="Proteomes" id="UP000005316"/>
    </source>
</evidence>
<reference evidence="1 2" key="1">
    <citation type="submission" date="2011-04" db="EMBL/GenBank/DDBJ databases">
        <authorList>
            <person name="Muzny D."/>
            <person name="Qin X."/>
            <person name="Deng J."/>
            <person name="Jiang H."/>
            <person name="Liu Y."/>
            <person name="Qu J."/>
            <person name="Song X.-Z."/>
            <person name="Zhang L."/>
            <person name="Thornton R."/>
            <person name="Coyle M."/>
            <person name="Francisco L."/>
            <person name="Jackson L."/>
            <person name="Javaid M."/>
            <person name="Korchina V."/>
            <person name="Kovar C."/>
            <person name="Mata R."/>
            <person name="Mathew T."/>
            <person name="Ngo R."/>
            <person name="Nguyen L."/>
            <person name="Nguyen N."/>
            <person name="Okwuonu G."/>
            <person name="Ongeri F."/>
            <person name="Pham C."/>
            <person name="Simmons D."/>
            <person name="Wilczek-Boney K."/>
            <person name="Hale W."/>
            <person name="Jakkamsetti A."/>
            <person name="Pham P."/>
            <person name="Ruth R."/>
            <person name="San Lucas F."/>
            <person name="Warren J."/>
            <person name="Zhang J."/>
            <person name="Zhao Z."/>
            <person name="Zhou C."/>
            <person name="Zhu D."/>
            <person name="Lee S."/>
            <person name="Bess C."/>
            <person name="Blankenburg K."/>
            <person name="Forbes L."/>
            <person name="Fu Q."/>
            <person name="Gubbala S."/>
            <person name="Hirani K."/>
            <person name="Jayaseelan J.C."/>
            <person name="Lara F."/>
            <person name="Munidasa M."/>
            <person name="Palculict T."/>
            <person name="Patil S."/>
            <person name="Pu L.-L."/>
            <person name="Saada N."/>
            <person name="Tang L."/>
            <person name="Weissenberger G."/>
            <person name="Zhu Y."/>
            <person name="Hemphill L."/>
            <person name="Shang Y."/>
            <person name="Youmans B."/>
            <person name="Ayvaz T."/>
            <person name="Ross M."/>
            <person name="Santibanez J."/>
            <person name="Aqrawi P."/>
            <person name="Gross S."/>
            <person name="Joshi V."/>
            <person name="Fowler G."/>
            <person name="Nazareth L."/>
            <person name="Reid J."/>
            <person name="Worley K."/>
            <person name="Petrosino J."/>
            <person name="Highlander S."/>
            <person name="Gibbs R."/>
        </authorList>
    </citation>
    <scope>NUCLEOTIDE SEQUENCE [LARGE SCALE GENOMIC DNA]</scope>
    <source>
        <strain evidence="1 2">2681</strain>
    </source>
</reference>
<sequence length="60" mass="6915">MPPWSEEIATFTAHPHFYFYLSLILPLFDKKIIGFTALFLSFSCLNSEELLETRILAGFS</sequence>
<dbReference type="Proteomes" id="UP000005316">
    <property type="component" value="Unassembled WGS sequence"/>
</dbReference>
<proteinExistence type="predicted"/>